<reference evidence="8 9" key="1">
    <citation type="journal article" date="2003" name="J. Bacteriol.">
        <title>Complete genome sequence of the ammonia-oxidizing bacterium and obligate chemolithoautotroph Nitrosomonas europaea.</title>
        <authorList>
            <person name="Chain P."/>
            <person name="Lamerdin J."/>
            <person name="Larimer F."/>
            <person name="Regala W."/>
            <person name="Land M."/>
            <person name="Hauser L."/>
            <person name="Hooper A."/>
            <person name="Klotz M."/>
            <person name="Norton J."/>
            <person name="Sayavedra-Soto L."/>
            <person name="Arciero D."/>
            <person name="Hommes N."/>
            <person name="Whittaker M."/>
            <person name="Arp D."/>
        </authorList>
    </citation>
    <scope>NUCLEOTIDE SEQUENCE [LARGE SCALE GENOMIC DNA]</scope>
    <source>
        <strain evidence="9">ATCC 19718 / CIP 103999 / KCTC 2705 / NBRC 14298</strain>
    </source>
</reference>
<keyword evidence="3 5" id="KW-0949">S-adenosyl-L-methionine</keyword>
<keyword evidence="1 5" id="KW-0489">Methyltransferase</keyword>
<dbReference type="InterPro" id="IPR050320">
    <property type="entry name" value="N5-glutamine_MTase"/>
</dbReference>
<comment type="similarity">
    <text evidence="5">Belongs to the protein N5-glutamine methyltransferase family. PrmC subfamily.</text>
</comment>
<dbReference type="PANTHER" id="PTHR18895:SF74">
    <property type="entry name" value="MTRF1L RELEASE FACTOR GLUTAMINE METHYLTRANSFERASE"/>
    <property type="match status" value="1"/>
</dbReference>
<evidence type="ECO:0000313" key="9">
    <source>
        <dbReference type="Proteomes" id="UP000001416"/>
    </source>
</evidence>
<dbReference type="PhylomeDB" id="Q82TH5"/>
<evidence type="ECO:0000256" key="4">
    <source>
        <dbReference type="ARBA" id="ARBA00048391"/>
    </source>
</evidence>
<dbReference type="GO" id="GO:0102559">
    <property type="term" value="F:peptide chain release factor N(5)-glutamine methyltransferase activity"/>
    <property type="evidence" value="ECO:0007669"/>
    <property type="project" value="UniProtKB-EC"/>
</dbReference>
<dbReference type="CDD" id="cd02440">
    <property type="entry name" value="AdoMet_MTases"/>
    <property type="match status" value="1"/>
</dbReference>
<dbReference type="KEGG" id="neu:NE1912"/>
<dbReference type="eggNOG" id="COG2890">
    <property type="taxonomic scope" value="Bacteria"/>
</dbReference>
<dbReference type="Gene3D" id="3.40.50.150">
    <property type="entry name" value="Vaccinia Virus protein VP39"/>
    <property type="match status" value="1"/>
</dbReference>
<evidence type="ECO:0000256" key="5">
    <source>
        <dbReference type="HAMAP-Rule" id="MF_02126"/>
    </source>
</evidence>
<dbReference type="InterPro" id="IPR002052">
    <property type="entry name" value="DNA_methylase_N6_adenine_CS"/>
</dbReference>
<dbReference type="HOGENOM" id="CLU_018398_3_1_4"/>
<comment type="catalytic activity">
    <reaction evidence="4 5">
        <text>L-glutaminyl-[peptide chain release factor] + S-adenosyl-L-methionine = N(5)-methyl-L-glutaminyl-[peptide chain release factor] + S-adenosyl-L-homocysteine + H(+)</text>
        <dbReference type="Rhea" id="RHEA:42896"/>
        <dbReference type="Rhea" id="RHEA-COMP:10271"/>
        <dbReference type="Rhea" id="RHEA-COMP:10272"/>
        <dbReference type="ChEBI" id="CHEBI:15378"/>
        <dbReference type="ChEBI" id="CHEBI:30011"/>
        <dbReference type="ChEBI" id="CHEBI:57856"/>
        <dbReference type="ChEBI" id="CHEBI:59789"/>
        <dbReference type="ChEBI" id="CHEBI:61891"/>
        <dbReference type="EC" id="2.1.1.297"/>
    </reaction>
</comment>
<dbReference type="InterPro" id="IPR029063">
    <property type="entry name" value="SAM-dependent_MTases_sf"/>
</dbReference>
<dbReference type="STRING" id="228410.NE1912"/>
<organism evidence="8 9">
    <name type="scientific">Nitrosomonas europaea (strain ATCC 19718 / CIP 103999 / KCTC 2705 / NBRC 14298)</name>
    <dbReference type="NCBI Taxonomy" id="228410"/>
    <lineage>
        <taxon>Bacteria</taxon>
        <taxon>Pseudomonadati</taxon>
        <taxon>Pseudomonadota</taxon>
        <taxon>Betaproteobacteria</taxon>
        <taxon>Nitrosomonadales</taxon>
        <taxon>Nitrosomonadaceae</taxon>
        <taxon>Nitrosomonas</taxon>
    </lineage>
</organism>
<feature type="domain" description="Release factor glutamine methyltransferase N-terminal" evidence="7">
    <location>
        <begin position="24"/>
        <end position="85"/>
    </location>
</feature>
<evidence type="ECO:0000259" key="6">
    <source>
        <dbReference type="Pfam" id="PF05175"/>
    </source>
</evidence>
<proteinExistence type="inferred from homology"/>
<dbReference type="Pfam" id="PF05175">
    <property type="entry name" value="MTS"/>
    <property type="match status" value="1"/>
</dbReference>
<feature type="binding site" evidence="5">
    <location>
        <position position="181"/>
    </location>
    <ligand>
        <name>S-adenosyl-L-methionine</name>
        <dbReference type="ChEBI" id="CHEBI:59789"/>
    </ligand>
</feature>
<feature type="binding site" evidence="5">
    <location>
        <position position="196"/>
    </location>
    <ligand>
        <name>S-adenosyl-L-methionine</name>
        <dbReference type="ChEBI" id="CHEBI:59789"/>
    </ligand>
</feature>
<comment type="function">
    <text evidence="5">Methylates the class 1 translation termination release factors RF1/PrfA and RF2/PrfB on the glutamine residue of the universally conserved GGQ motif.</text>
</comment>
<evidence type="ECO:0000256" key="2">
    <source>
        <dbReference type="ARBA" id="ARBA00022679"/>
    </source>
</evidence>
<sequence>MRGNDLLVPARESPDASVTIGELLQRAANVVDRVDARWILQSVLNTDAAFLIAHAEQLLSTDQVAHFRQMLARRIAGEPVAYLTGERGFYDLVFEVTPDVLIPRPETELLVEMALSKIPSDRKCNVLDLGTGSGAIAITLARHRASTCVTAVDFSPGAMAVARRNARMHAVKNVVFIEADWFSSFTSEKFDVIVANPPYVAAGDPHLEEGDLRFEPLTALVAQDNGLDCIRTIIAQAPGYLEPSGWLMLEHGYDQADVCRELLAKAGFTHLFTRPDIAGTDRVTGGQYE</sequence>
<dbReference type="InterPro" id="IPR004556">
    <property type="entry name" value="HemK-like"/>
</dbReference>
<keyword evidence="2 5" id="KW-0808">Transferase</keyword>
<name>Q82TH5_NITEU</name>
<feature type="binding site" evidence="5">
    <location>
        <begin position="196"/>
        <end position="199"/>
    </location>
    <ligand>
        <name>substrate</name>
    </ligand>
</feature>
<dbReference type="GO" id="GO:0032259">
    <property type="term" value="P:methylation"/>
    <property type="evidence" value="ECO:0007669"/>
    <property type="project" value="UniProtKB-KW"/>
</dbReference>
<dbReference type="InterPro" id="IPR007848">
    <property type="entry name" value="Small_mtfrase_dom"/>
</dbReference>
<dbReference type="PROSITE" id="PS00092">
    <property type="entry name" value="N6_MTASE"/>
    <property type="match status" value="1"/>
</dbReference>
<feature type="binding site" evidence="5">
    <location>
        <position position="153"/>
    </location>
    <ligand>
        <name>S-adenosyl-L-methionine</name>
        <dbReference type="ChEBI" id="CHEBI:59789"/>
    </ligand>
</feature>
<dbReference type="FunFam" id="3.40.50.150:FF:000053">
    <property type="entry name" value="Release factor glutamine methyltransferase"/>
    <property type="match status" value="1"/>
</dbReference>
<dbReference type="NCBIfam" id="TIGR00536">
    <property type="entry name" value="hemK_fam"/>
    <property type="match status" value="1"/>
</dbReference>
<evidence type="ECO:0000259" key="7">
    <source>
        <dbReference type="Pfam" id="PF17827"/>
    </source>
</evidence>
<accession>Q82TH5</accession>
<dbReference type="Gene3D" id="1.10.8.10">
    <property type="entry name" value="DNA helicase RuvA subunit, C-terminal domain"/>
    <property type="match status" value="1"/>
</dbReference>
<protein>
    <recommendedName>
        <fullName evidence="5">Release factor glutamine methyltransferase</fullName>
        <shortName evidence="5">RF MTase</shortName>
        <ecNumber evidence="5">2.1.1.297</ecNumber>
    </recommendedName>
    <alternativeName>
        <fullName evidence="5">N5-glutamine methyltransferase PrmC</fullName>
    </alternativeName>
    <alternativeName>
        <fullName evidence="5">Protein-(glutamine-N5) MTase PrmC</fullName>
    </alternativeName>
    <alternativeName>
        <fullName evidence="5">Protein-glutamine N-methyltransferase PrmC</fullName>
    </alternativeName>
</protein>
<dbReference type="Pfam" id="PF17827">
    <property type="entry name" value="PrmC_N"/>
    <property type="match status" value="1"/>
</dbReference>
<dbReference type="PANTHER" id="PTHR18895">
    <property type="entry name" value="HEMK METHYLTRANSFERASE"/>
    <property type="match status" value="1"/>
</dbReference>
<evidence type="ECO:0000313" key="8">
    <source>
        <dbReference type="EMBL" id="CAD85823.1"/>
    </source>
</evidence>
<evidence type="ECO:0000256" key="3">
    <source>
        <dbReference type="ARBA" id="ARBA00022691"/>
    </source>
</evidence>
<dbReference type="Proteomes" id="UP000001416">
    <property type="component" value="Chromosome"/>
</dbReference>
<dbReference type="EC" id="2.1.1.297" evidence="5"/>
<feature type="domain" description="Methyltransferase small" evidence="6">
    <location>
        <begin position="115"/>
        <end position="203"/>
    </location>
</feature>
<dbReference type="OrthoDB" id="9800643at2"/>
<dbReference type="GeneID" id="87105070"/>
<evidence type="ECO:0000256" key="1">
    <source>
        <dbReference type="ARBA" id="ARBA00022603"/>
    </source>
</evidence>
<dbReference type="GO" id="GO:0003676">
    <property type="term" value="F:nucleic acid binding"/>
    <property type="evidence" value="ECO:0007669"/>
    <property type="project" value="InterPro"/>
</dbReference>
<dbReference type="HAMAP" id="MF_02126">
    <property type="entry name" value="RF_methyltr_PrmC"/>
    <property type="match status" value="1"/>
</dbReference>
<feature type="binding site" evidence="5">
    <location>
        <begin position="130"/>
        <end position="134"/>
    </location>
    <ligand>
        <name>S-adenosyl-L-methionine</name>
        <dbReference type="ChEBI" id="CHEBI:59789"/>
    </ligand>
</feature>
<gene>
    <name evidence="5" type="primary">prmC</name>
    <name evidence="8" type="ordered locus">NE1912</name>
</gene>
<dbReference type="InterPro" id="IPR019874">
    <property type="entry name" value="RF_methyltr_PrmC"/>
</dbReference>
<dbReference type="NCBIfam" id="TIGR03534">
    <property type="entry name" value="RF_mod_PrmC"/>
    <property type="match status" value="1"/>
</dbReference>
<dbReference type="InterPro" id="IPR040758">
    <property type="entry name" value="PrmC_N"/>
</dbReference>
<dbReference type="EMBL" id="AL954747">
    <property type="protein sequence ID" value="CAD85823.1"/>
    <property type="molecule type" value="Genomic_DNA"/>
</dbReference>
<dbReference type="AlphaFoldDB" id="Q82TH5"/>
<dbReference type="RefSeq" id="WP_011112449.1">
    <property type="nucleotide sequence ID" value="NC_004757.1"/>
</dbReference>
<dbReference type="SUPFAM" id="SSF53335">
    <property type="entry name" value="S-adenosyl-L-methionine-dependent methyltransferases"/>
    <property type="match status" value="1"/>
</dbReference>
<keyword evidence="9" id="KW-1185">Reference proteome</keyword>